<reference evidence="6" key="1">
    <citation type="journal article" date="2014" name="Int. J. Syst. Evol. Microbiol.">
        <title>Complete genome sequence of Corynebacterium casei LMG S-19264T (=DSM 44701T), isolated from a smear-ripened cheese.</title>
        <authorList>
            <consortium name="US DOE Joint Genome Institute (JGI-PGF)"/>
            <person name="Walter F."/>
            <person name="Albersmeier A."/>
            <person name="Kalinowski J."/>
            <person name="Ruckert C."/>
        </authorList>
    </citation>
    <scope>NUCLEOTIDE SEQUENCE</scope>
    <source>
        <strain evidence="6">CGMCC 1.12919</strain>
    </source>
</reference>
<keyword evidence="2" id="KW-0479">Metal-binding</keyword>
<dbReference type="AlphaFoldDB" id="A0A916U2K3"/>
<dbReference type="Proteomes" id="UP000637002">
    <property type="component" value="Unassembled WGS sequence"/>
</dbReference>
<evidence type="ECO:0000313" key="7">
    <source>
        <dbReference type="Proteomes" id="UP000637002"/>
    </source>
</evidence>
<keyword evidence="4" id="KW-0456">Lyase</keyword>
<comment type="caution">
    <text evidence="6">The sequence shown here is derived from an EMBL/GenBank/DDBJ whole genome shotgun (WGS) entry which is preliminary data.</text>
</comment>
<evidence type="ECO:0000256" key="4">
    <source>
        <dbReference type="ARBA" id="ARBA00023239"/>
    </source>
</evidence>
<dbReference type="Pfam" id="PF04828">
    <property type="entry name" value="GFA"/>
    <property type="match status" value="1"/>
</dbReference>
<dbReference type="PROSITE" id="PS51891">
    <property type="entry name" value="CENP_V_GFA"/>
    <property type="match status" value="1"/>
</dbReference>
<dbReference type="EMBL" id="BMGG01000002">
    <property type="protein sequence ID" value="GGC56083.1"/>
    <property type="molecule type" value="Genomic_DNA"/>
</dbReference>
<dbReference type="InterPro" id="IPR006913">
    <property type="entry name" value="CENP-V/GFA"/>
</dbReference>
<evidence type="ECO:0000256" key="1">
    <source>
        <dbReference type="ARBA" id="ARBA00005495"/>
    </source>
</evidence>
<organism evidence="6 7">
    <name type="scientific">Chelatococcus reniformis</name>
    <dbReference type="NCBI Taxonomy" id="1494448"/>
    <lineage>
        <taxon>Bacteria</taxon>
        <taxon>Pseudomonadati</taxon>
        <taxon>Pseudomonadota</taxon>
        <taxon>Alphaproteobacteria</taxon>
        <taxon>Hyphomicrobiales</taxon>
        <taxon>Chelatococcaceae</taxon>
        <taxon>Chelatococcus</taxon>
    </lineage>
</organism>
<evidence type="ECO:0000256" key="3">
    <source>
        <dbReference type="ARBA" id="ARBA00022833"/>
    </source>
</evidence>
<feature type="domain" description="CENP-V/GFA" evidence="5">
    <location>
        <begin position="1"/>
        <end position="114"/>
    </location>
</feature>
<sequence length="137" mass="14912">MSGRCLCGAIRFTATPIKMEIDACHCGACRRWSAGPFMSVSCGDTLSIQDESQLRVFRSSDWAERISCTNCGGALFWRLTGGGFVAVAAFAFDDPSRFAFTEEIFVDEQPVSYAFANETHRMTGAEVVAAMQAKEGN</sequence>
<name>A0A916U2K3_9HYPH</name>
<dbReference type="SUPFAM" id="SSF51316">
    <property type="entry name" value="Mss4-like"/>
    <property type="match status" value="1"/>
</dbReference>
<dbReference type="InterPro" id="IPR011057">
    <property type="entry name" value="Mss4-like_sf"/>
</dbReference>
<reference evidence="6" key="2">
    <citation type="submission" date="2020-09" db="EMBL/GenBank/DDBJ databases">
        <authorList>
            <person name="Sun Q."/>
            <person name="Zhou Y."/>
        </authorList>
    </citation>
    <scope>NUCLEOTIDE SEQUENCE</scope>
    <source>
        <strain evidence="6">CGMCC 1.12919</strain>
    </source>
</reference>
<proteinExistence type="inferred from homology"/>
<keyword evidence="7" id="KW-1185">Reference proteome</keyword>
<gene>
    <name evidence="6" type="ORF">GCM10010994_13760</name>
</gene>
<comment type="similarity">
    <text evidence="1">Belongs to the Gfa family.</text>
</comment>
<dbReference type="GO" id="GO:0046872">
    <property type="term" value="F:metal ion binding"/>
    <property type="evidence" value="ECO:0007669"/>
    <property type="project" value="UniProtKB-KW"/>
</dbReference>
<dbReference type="Gene3D" id="3.90.1590.10">
    <property type="entry name" value="glutathione-dependent formaldehyde- activating enzyme (gfa)"/>
    <property type="match status" value="1"/>
</dbReference>
<dbReference type="GO" id="GO:0016846">
    <property type="term" value="F:carbon-sulfur lyase activity"/>
    <property type="evidence" value="ECO:0007669"/>
    <property type="project" value="InterPro"/>
</dbReference>
<keyword evidence="3" id="KW-0862">Zinc</keyword>
<evidence type="ECO:0000256" key="2">
    <source>
        <dbReference type="ARBA" id="ARBA00022723"/>
    </source>
</evidence>
<evidence type="ECO:0000313" key="6">
    <source>
        <dbReference type="EMBL" id="GGC56083.1"/>
    </source>
</evidence>
<dbReference type="PANTHER" id="PTHR33337">
    <property type="entry name" value="GFA DOMAIN-CONTAINING PROTEIN"/>
    <property type="match status" value="1"/>
</dbReference>
<accession>A0A916U2K3</accession>
<protein>
    <submittedName>
        <fullName evidence="6">Aldehyde-activating protein</fullName>
    </submittedName>
</protein>
<evidence type="ECO:0000259" key="5">
    <source>
        <dbReference type="PROSITE" id="PS51891"/>
    </source>
</evidence>
<dbReference type="PANTHER" id="PTHR33337:SF40">
    <property type="entry name" value="CENP-V_GFA DOMAIN-CONTAINING PROTEIN-RELATED"/>
    <property type="match status" value="1"/>
</dbReference>